<evidence type="ECO:0000313" key="2">
    <source>
        <dbReference type="EMBL" id="PRZ46480.1"/>
    </source>
</evidence>
<dbReference type="Gene3D" id="3.90.550.10">
    <property type="entry name" value="Spore Coat Polysaccharide Biosynthesis Protein SpsA, Chain A"/>
    <property type="match status" value="1"/>
</dbReference>
<dbReference type="GO" id="GO:0004475">
    <property type="term" value="F:mannose-1-phosphate guanylyltransferase (GTP) activity"/>
    <property type="evidence" value="ECO:0007669"/>
    <property type="project" value="TreeGrafter"/>
</dbReference>
<reference evidence="2 3" key="1">
    <citation type="submission" date="2018-03" db="EMBL/GenBank/DDBJ databases">
        <title>Genomic Encyclopedia of Archaeal and Bacterial Type Strains, Phase II (KMG-II): from individual species to whole genera.</title>
        <authorList>
            <person name="Goeker M."/>
        </authorList>
    </citation>
    <scope>NUCLEOTIDE SEQUENCE [LARGE SCALE GENOMIC DNA]</scope>
    <source>
        <strain evidence="2 3">DSM 25328</strain>
    </source>
</reference>
<dbReference type="Proteomes" id="UP000237718">
    <property type="component" value="Unassembled WGS sequence"/>
</dbReference>
<keyword evidence="2" id="KW-0413">Isomerase</keyword>
<dbReference type="GO" id="GO:0016853">
    <property type="term" value="F:isomerase activity"/>
    <property type="evidence" value="ECO:0007669"/>
    <property type="project" value="UniProtKB-KW"/>
</dbReference>
<dbReference type="PANTHER" id="PTHR46390:SF1">
    <property type="entry name" value="MANNOSE-1-PHOSPHATE GUANYLYLTRANSFERASE"/>
    <property type="match status" value="1"/>
</dbReference>
<keyword evidence="2" id="KW-0808">Transferase</keyword>
<dbReference type="InterPro" id="IPR029044">
    <property type="entry name" value="Nucleotide-diphossugar_trans"/>
</dbReference>
<dbReference type="RefSeq" id="WP_243395033.1">
    <property type="nucleotide sequence ID" value="NZ_PVUF01000010.1"/>
</dbReference>
<feature type="domain" description="Mannose-6-phosphate isomerase type II C-terminal" evidence="1">
    <location>
        <begin position="317"/>
        <end position="411"/>
    </location>
</feature>
<dbReference type="SUPFAM" id="SSF51182">
    <property type="entry name" value="RmlC-like cupins"/>
    <property type="match status" value="1"/>
</dbReference>
<evidence type="ECO:0000259" key="1">
    <source>
        <dbReference type="Pfam" id="PF01050"/>
    </source>
</evidence>
<dbReference type="InterPro" id="IPR001538">
    <property type="entry name" value="Man6P_isomerase-2_C"/>
</dbReference>
<dbReference type="EMBL" id="PVUF01000010">
    <property type="protein sequence ID" value="PRZ46480.1"/>
    <property type="molecule type" value="Genomic_DNA"/>
</dbReference>
<dbReference type="InterPro" id="IPR014710">
    <property type="entry name" value="RmlC-like_jellyroll"/>
</dbReference>
<protein>
    <submittedName>
        <fullName evidence="2">Mannose-1-phosphate guanylyltransferase/mannose-6-phosphate isomerase</fullName>
    </submittedName>
</protein>
<dbReference type="PANTHER" id="PTHR46390">
    <property type="entry name" value="MANNOSE-1-PHOSPHATE GUANYLYLTRANSFERASE"/>
    <property type="match status" value="1"/>
</dbReference>
<dbReference type="GO" id="GO:0005976">
    <property type="term" value="P:polysaccharide metabolic process"/>
    <property type="evidence" value="ECO:0007669"/>
    <property type="project" value="InterPro"/>
</dbReference>
<dbReference type="GO" id="GO:0009298">
    <property type="term" value="P:GDP-mannose biosynthetic process"/>
    <property type="evidence" value="ECO:0007669"/>
    <property type="project" value="TreeGrafter"/>
</dbReference>
<evidence type="ECO:0000313" key="3">
    <source>
        <dbReference type="Proteomes" id="UP000237718"/>
    </source>
</evidence>
<dbReference type="Pfam" id="PF01050">
    <property type="entry name" value="MannoseP_isomer"/>
    <property type="match status" value="1"/>
</dbReference>
<dbReference type="Gene3D" id="2.60.120.10">
    <property type="entry name" value="Jelly Rolls"/>
    <property type="match status" value="1"/>
</dbReference>
<keyword evidence="2" id="KW-0548">Nucleotidyltransferase</keyword>
<dbReference type="InterPro" id="IPR051161">
    <property type="entry name" value="Mannose-6P_isomerase_type2"/>
</dbReference>
<organism evidence="2 3">
    <name type="scientific">Tritonibacter scottomollicae</name>
    <name type="common">Epibacterium scottomollicae</name>
    <dbReference type="NCBI Taxonomy" id="483013"/>
    <lineage>
        <taxon>Bacteria</taxon>
        <taxon>Pseudomonadati</taxon>
        <taxon>Pseudomonadota</taxon>
        <taxon>Alphaproteobacteria</taxon>
        <taxon>Rhodobacterales</taxon>
        <taxon>Paracoccaceae</taxon>
        <taxon>Tritonibacter</taxon>
    </lineage>
</organism>
<sequence>MLHPIILAGSVHPSSDRQAGEGPMHFERSPGIPSRFEQVVAHLTGEVFASPLVVATQDCGPLVEAQSNHARIILEPDTHKPAAALLSAVLSLRHEPDAIVVVAPASANLEDQKALDTALCQAIPAAQRGEVVMLGHRTGRAYPGFGVMEIADQPRDTAPVSVSRLLASGRQTTLSHLLQGNHQLWGLGIYIARVDVLIAAFKRHASRLFLPVKNALLRAAAAGRAIYLDNSSYQRVKCVSFERAVAQKLEHVSAIQMDTSWTELSDWDRDAVADREMSAWDTDLAQEQAGEHSHTAEMMSVYKSLANASEDDALMSRSSEHEWGRHETLAMGPGFTLQRLTVQPGAQVELSAGAGAAEHWIVVQGAALITLGGHVKLVWESQSARIPAGRTRMIENPGSATLHLVQLQISSLSAPSDHSMKLSVSPAGVA</sequence>
<name>A0A2T1AD01_TRISK</name>
<dbReference type="AlphaFoldDB" id="A0A2T1AD01"/>
<accession>A0A2T1AD01</accession>
<dbReference type="InterPro" id="IPR011051">
    <property type="entry name" value="RmlC_Cupin_sf"/>
</dbReference>
<comment type="caution">
    <text evidence="2">The sequence shown here is derived from an EMBL/GenBank/DDBJ whole genome shotgun (WGS) entry which is preliminary data.</text>
</comment>
<gene>
    <name evidence="2" type="ORF">CLV89_110152</name>
</gene>
<proteinExistence type="predicted"/>